<evidence type="ECO:0000256" key="1">
    <source>
        <dbReference type="SAM" id="MobiDB-lite"/>
    </source>
</evidence>
<sequence length="70" mass="8289">MTNPRVIHSDEGTCMDWEDRNESNFIYIEDDDEINNNDHDHDPNLNRDSKSRSLISKNVNETTRIKKEPE</sequence>
<feature type="compositionally biased region" description="Basic and acidic residues" evidence="1">
    <location>
        <begin position="36"/>
        <end position="51"/>
    </location>
</feature>
<evidence type="ECO:0000313" key="2">
    <source>
        <dbReference type="EMBL" id="OMJ07428.1"/>
    </source>
</evidence>
<gene>
    <name evidence="2" type="ORF">AYI69_g11461</name>
</gene>
<accession>A0A1R1WYH5</accession>
<organism evidence="2 3">
    <name type="scientific">Smittium culicis</name>
    <dbReference type="NCBI Taxonomy" id="133412"/>
    <lineage>
        <taxon>Eukaryota</taxon>
        <taxon>Fungi</taxon>
        <taxon>Fungi incertae sedis</taxon>
        <taxon>Zoopagomycota</taxon>
        <taxon>Kickxellomycotina</taxon>
        <taxon>Harpellomycetes</taxon>
        <taxon>Harpellales</taxon>
        <taxon>Legeriomycetaceae</taxon>
        <taxon>Smittium</taxon>
    </lineage>
</organism>
<evidence type="ECO:0000313" key="3">
    <source>
        <dbReference type="Proteomes" id="UP000187429"/>
    </source>
</evidence>
<feature type="region of interest" description="Disordered" evidence="1">
    <location>
        <begin position="31"/>
        <end position="70"/>
    </location>
</feature>
<keyword evidence="3" id="KW-1185">Reference proteome</keyword>
<feature type="compositionally biased region" description="Polar residues" evidence="1">
    <location>
        <begin position="52"/>
        <end position="62"/>
    </location>
</feature>
<dbReference type="Proteomes" id="UP000187429">
    <property type="component" value="Unassembled WGS sequence"/>
</dbReference>
<name>A0A1R1WYH5_9FUNG</name>
<dbReference type="AlphaFoldDB" id="A0A1R1WYH5"/>
<comment type="caution">
    <text evidence="2">The sequence shown here is derived from an EMBL/GenBank/DDBJ whole genome shotgun (WGS) entry which is preliminary data.</text>
</comment>
<protein>
    <submittedName>
        <fullName evidence="2">Uncharacterized protein</fullName>
    </submittedName>
</protein>
<proteinExistence type="predicted"/>
<reference evidence="3" key="1">
    <citation type="submission" date="2017-01" db="EMBL/GenBank/DDBJ databases">
        <authorList>
            <person name="Wang Y."/>
            <person name="White M."/>
            <person name="Kvist S."/>
            <person name="Moncalvo J.-M."/>
        </authorList>
    </citation>
    <scope>NUCLEOTIDE SEQUENCE [LARGE SCALE GENOMIC DNA]</scope>
    <source>
        <strain evidence="3">ID-206-W2</strain>
    </source>
</reference>
<dbReference type="EMBL" id="LSSM01007656">
    <property type="protein sequence ID" value="OMJ07428.1"/>
    <property type="molecule type" value="Genomic_DNA"/>
</dbReference>